<feature type="transmembrane region" description="Helical" evidence="1">
    <location>
        <begin position="314"/>
        <end position="340"/>
    </location>
</feature>
<organism evidence="2">
    <name type="scientific">uncultured bacterium W4-39b</name>
    <dbReference type="NCBI Taxonomy" id="1130994"/>
    <lineage>
        <taxon>Bacteria</taxon>
        <taxon>environmental samples</taxon>
    </lineage>
</organism>
<proteinExistence type="predicted"/>
<keyword evidence="1" id="KW-0812">Transmembrane</keyword>
<dbReference type="InterPro" id="IPR011990">
    <property type="entry name" value="TPR-like_helical_dom_sf"/>
</dbReference>
<evidence type="ECO:0000256" key="1">
    <source>
        <dbReference type="SAM" id="Phobius"/>
    </source>
</evidence>
<sequence>MTSGRRATQPRAADALALAALLGAAALLLAISGRPLATDDTWWHLKLGEVYAEQGPFVPEDPLLHTAPGQATVPHEWLFQILLHGVERAAGFVGLRVLHASLVAGILAAIFVTFRRATRSWALAASATVVWIVLSWYRLIQLRPDLLSLLALLLLTGALLARREPPSLWRGAATLALLVVWANVHSLFAIGLALLLAALVGSLLEYHGLGAPGDPRARARSRALLALLLIGSLATALNPQGFALHATFFTESASGDIWRLEDDFLRWLPWRSADANAALPWLSWLAANLLLLAWLIAVVAAARRLLRERSAAALAHADLVGLALSAAAWVAMLVAVRFHWLAFLPLLSVLRATPATRRTAWAAAATACALLLGLPRAVDLNALRQELAEEPGGYWKSPYLEARYCANAARFLETSGVEGKLFHPFNLGGYLGYRLAPTLRTFVDGRLDHVPAGVLDDYLEIRQAIRMSDEARFAKRLDAYGIDFFVGTHFRENRYGEGTWTDQLRRLPGWIPVFASQECSVYLRAAPRNNENLARVAAAYEALGIPFSLEHGPDLGAALEHHRAWADTNRITPPGFDALLREQAEGSIEQQLAAVDALARGLWRVGAFREQLPLDRVLIEHNPDAPEPRRRLADGLLQLGRAEAALPIAEGLVRQHPRYSDVQALRRVTALRSGR</sequence>
<evidence type="ECO:0008006" key="3">
    <source>
        <dbReference type="Google" id="ProtNLM"/>
    </source>
</evidence>
<dbReference type="SUPFAM" id="SSF48452">
    <property type="entry name" value="TPR-like"/>
    <property type="match status" value="1"/>
</dbReference>
<accession>H9BWQ2</accession>
<name>H9BWQ2_9BACT</name>
<keyword evidence="1" id="KW-0472">Membrane</keyword>
<feature type="transmembrane region" description="Helical" evidence="1">
    <location>
        <begin position="121"/>
        <end position="140"/>
    </location>
</feature>
<feature type="transmembrane region" description="Helical" evidence="1">
    <location>
        <begin position="223"/>
        <end position="242"/>
    </location>
</feature>
<reference evidence="2" key="1">
    <citation type="submission" date="2011-11" db="EMBL/GenBank/DDBJ databases">
        <title>Construction and analysis of a metagenome of deep-sea sediment.</title>
        <authorList>
            <person name="Huo Y.-Y."/>
            <person name="Cheng H."/>
            <person name="Wu M."/>
        </authorList>
    </citation>
    <scope>NUCLEOTIDE SEQUENCE</scope>
</reference>
<keyword evidence="1" id="KW-1133">Transmembrane helix</keyword>
<feature type="transmembrane region" description="Helical" evidence="1">
    <location>
        <begin position="93"/>
        <end position="114"/>
    </location>
</feature>
<evidence type="ECO:0000313" key="2">
    <source>
        <dbReference type="EMBL" id="AFD03224.1"/>
    </source>
</evidence>
<protein>
    <recommendedName>
        <fullName evidence="3">Tetratricopeptide repeat protein</fullName>
    </recommendedName>
</protein>
<dbReference type="EMBL" id="JQ085819">
    <property type="protein sequence ID" value="AFD03224.1"/>
    <property type="molecule type" value="Genomic_DNA"/>
</dbReference>
<feature type="transmembrane region" description="Helical" evidence="1">
    <location>
        <begin position="190"/>
        <end position="211"/>
    </location>
</feature>
<dbReference type="AlphaFoldDB" id="H9BWQ2"/>
<feature type="transmembrane region" description="Helical" evidence="1">
    <location>
        <begin position="281"/>
        <end position="302"/>
    </location>
</feature>